<reference evidence="3 4" key="1">
    <citation type="submission" date="2015-07" db="EMBL/GenBank/DDBJ databases">
        <title>Draft genome sequence of a diazotrophic, plant growth-promoting rhizobacterium of the Pseudomonas syringae complex.</title>
        <authorList>
            <person name="Patten C.L."/>
            <person name="Jeong H."/>
        </authorList>
    </citation>
    <scope>NUCLEOTIDE SEQUENCE [LARGE SCALE GENOMIC DNA]</scope>
    <source>
        <strain evidence="3 4">GR12-2</strain>
    </source>
</reference>
<dbReference type="PATRIC" id="fig|317.243.peg.3496"/>
<proteinExistence type="inferred from homology"/>
<evidence type="ECO:0000256" key="1">
    <source>
        <dbReference type="ARBA" id="ARBA00008005"/>
    </source>
</evidence>
<dbReference type="RefSeq" id="WP_065834053.1">
    <property type="nucleotide sequence ID" value="NZ_LGSI01000049.1"/>
</dbReference>
<accession>A0A1C7Z564</accession>
<organism evidence="3 4">
    <name type="scientific">Pseudomonas syringae</name>
    <dbReference type="NCBI Taxonomy" id="317"/>
    <lineage>
        <taxon>Bacteria</taxon>
        <taxon>Pseudomonadati</taxon>
        <taxon>Pseudomonadota</taxon>
        <taxon>Gammaproteobacteria</taxon>
        <taxon>Pseudomonadales</taxon>
        <taxon>Pseudomonadaceae</taxon>
        <taxon>Pseudomonas</taxon>
    </lineage>
</organism>
<comment type="caution">
    <text evidence="3">The sequence shown here is derived from an EMBL/GenBank/DDBJ whole genome shotgun (WGS) entry which is preliminary data.</text>
</comment>
<dbReference type="Gene3D" id="3.40.50.11780">
    <property type="match status" value="2"/>
</dbReference>
<evidence type="ECO:0000313" key="3">
    <source>
        <dbReference type="EMBL" id="OCR24176.1"/>
    </source>
</evidence>
<evidence type="ECO:0000259" key="2">
    <source>
        <dbReference type="Pfam" id="PF17482"/>
    </source>
</evidence>
<dbReference type="PANTHER" id="PTHR35861:SF1">
    <property type="entry name" value="PHAGE TAIL SHEATH PROTEIN"/>
    <property type="match status" value="1"/>
</dbReference>
<protein>
    <submittedName>
        <fullName evidence="3">Tail protein</fullName>
    </submittedName>
</protein>
<comment type="similarity">
    <text evidence="1">Belongs to the myoviridae tail sheath protein family.</text>
</comment>
<dbReference type="Proteomes" id="UP000093104">
    <property type="component" value="Unassembled WGS sequence"/>
</dbReference>
<feature type="domain" description="Tail sheath protein C-terminal" evidence="2">
    <location>
        <begin position="559"/>
        <end position="662"/>
    </location>
</feature>
<sequence length="670" mass="71870">MPVRPTYPGVYVEEIPSGIRTIAGVSTSVAAFIGSFPRGLLNQAVQLFGLADFEREYGGLDVASETSYAIQQFFLNGGTECFVVRVADTVTAPAAQASAVILPNGFGIDIANVSAGRRIRGQSATNPGSWGDSLRVDIDFATRPATLAAEKGTLFNATISLIRVDGDRTVTVASERYTNLTMQAGQDNALDTINAGSTLVQLDRTGLPALPATDARPAASGTVSGPHPAATAAPAVATNLTLTLTVSGVAQPPIALVIPPTPAPGRLADWANNLQTVIRAQAAILPLPLQPYLSEATVEIVGENTALNPARFVIRTGRKARPFDTNTTLDFKGADLADYLLNSSTGPVAARAVKSPQSYPLTSGQNGSAAVPVTAYRGVRAAKTGLYALEDIDLFNILCAPDAAAMAGADMRTLYTECEIYCEERRAMVLVDIDASVVRLDQMQAWLADNETLRHPNAAMYFPRTQISDPLSRGRLRSIGASGTIAGLYARTDTQRGVWKAPAGTDARLRNVQALDYAMTDRENGALNPLGINCLRTFPVYSSICWGARTLDGADQIASDWKYVPVRRTALFLEESLYRGSKWVVFEPNDEPLWSQIRLNVGAFMQDLFRKGAFQGSSARDAYFVRCDSETTTQFDIDSGIVNIEVGFAPLKPAEFVILKIHQIARRAEV</sequence>
<dbReference type="EMBL" id="LGSI01000049">
    <property type="protein sequence ID" value="OCR24176.1"/>
    <property type="molecule type" value="Genomic_DNA"/>
</dbReference>
<dbReference type="Pfam" id="PF17482">
    <property type="entry name" value="Phage_sheath_1C"/>
    <property type="match status" value="1"/>
</dbReference>
<dbReference type="OrthoDB" id="9767864at2"/>
<name>A0A1C7Z564_PSESX</name>
<dbReference type="AlphaFoldDB" id="A0A1C7Z564"/>
<dbReference type="InterPro" id="IPR052042">
    <property type="entry name" value="Tail_sheath_structural"/>
</dbReference>
<evidence type="ECO:0000313" key="4">
    <source>
        <dbReference type="Proteomes" id="UP000093104"/>
    </source>
</evidence>
<dbReference type="InterPro" id="IPR020287">
    <property type="entry name" value="Tail_sheath_C"/>
</dbReference>
<gene>
    <name evidence="3" type="ORF">AFK24_15585</name>
</gene>
<dbReference type="PANTHER" id="PTHR35861">
    <property type="match status" value="1"/>
</dbReference>